<keyword evidence="1" id="KW-0808">Transferase</keyword>
<evidence type="ECO:0000313" key="1">
    <source>
        <dbReference type="EMBL" id="QFQ99398.1"/>
    </source>
</evidence>
<name>A0A5P8K9C5_9ACTN</name>
<gene>
    <name evidence="1" type="ORF">F9278_28230</name>
</gene>
<keyword evidence="2" id="KW-1185">Reference proteome</keyword>
<dbReference type="KEGG" id="sphv:F9278_28230"/>
<proteinExistence type="predicted"/>
<dbReference type="RefSeq" id="WP_152170820.1">
    <property type="nucleotide sequence ID" value="NZ_CP045096.1"/>
</dbReference>
<sequence length="177" mass="19622">MLFPHTGSRQVELRPAGATDATQAYEILFRLGAAGLPVIDSYVRSFGEGLSACFLVHHKGTGEVVGLSTLSSPTSAGHLRMEVHLSTESAEELTRDVHALTANFAFAMWRTRKVYLHRSSPDVAAIGFDDEFAPLVRAEAVLPDHTYFHGRLWDVHVFAIHREDWDIQGVDLLKQIV</sequence>
<dbReference type="Proteomes" id="UP000327294">
    <property type="component" value="Chromosome"/>
</dbReference>
<dbReference type="GO" id="GO:0016740">
    <property type="term" value="F:transferase activity"/>
    <property type="evidence" value="ECO:0007669"/>
    <property type="project" value="UniProtKB-KW"/>
</dbReference>
<accession>A0A5P8K9C5</accession>
<protein>
    <submittedName>
        <fullName evidence="1">GNAT family N-acetyltransferase</fullName>
    </submittedName>
</protein>
<reference evidence="1 2" key="1">
    <citation type="submission" date="2019-10" db="EMBL/GenBank/DDBJ databases">
        <title>Streptomyces sp. strain GY16 isolated from leaves of Broussonetia papyrifera.</title>
        <authorList>
            <person name="Mo P."/>
        </authorList>
    </citation>
    <scope>NUCLEOTIDE SEQUENCE [LARGE SCALE GENOMIC DNA]</scope>
    <source>
        <strain evidence="1 2">GY16</strain>
    </source>
</reference>
<dbReference type="Gene3D" id="3.40.630.30">
    <property type="match status" value="1"/>
</dbReference>
<organism evidence="1 2">
    <name type="scientific">Streptomyces phaeolivaceus</name>
    <dbReference type="NCBI Taxonomy" id="2653200"/>
    <lineage>
        <taxon>Bacteria</taxon>
        <taxon>Bacillati</taxon>
        <taxon>Actinomycetota</taxon>
        <taxon>Actinomycetes</taxon>
        <taxon>Kitasatosporales</taxon>
        <taxon>Streptomycetaceae</taxon>
        <taxon>Streptomyces</taxon>
    </lineage>
</organism>
<dbReference type="EMBL" id="CP045096">
    <property type="protein sequence ID" value="QFQ99398.1"/>
    <property type="molecule type" value="Genomic_DNA"/>
</dbReference>
<evidence type="ECO:0000313" key="2">
    <source>
        <dbReference type="Proteomes" id="UP000327294"/>
    </source>
</evidence>
<dbReference type="AlphaFoldDB" id="A0A5P8K9C5"/>